<evidence type="ECO:0008006" key="3">
    <source>
        <dbReference type="Google" id="ProtNLM"/>
    </source>
</evidence>
<evidence type="ECO:0000313" key="1">
    <source>
        <dbReference type="EMBL" id="KKS43216.1"/>
    </source>
</evidence>
<name>A0A0G1BA59_9BACT</name>
<dbReference type="InterPro" id="IPR016181">
    <property type="entry name" value="Acyl_CoA_acyltransferase"/>
</dbReference>
<sequence>MNKNDLKLKKYPGEKVEIRFFDSGRKEDMLRLRKIVDHREVQEMMDSVAGMSKKDRYEWADEKGAYGRYYLFAVSGTDKIFGEDQASEIGEVQGFVYLYAGSEEKKIINRIVRAGLIKKNEVNDNKIFEISFAKLPKAPGGQISSAVRQACLELKRLDRIKGGTGVFVFCFIDESNIGSMRVVEACGFERRGRHFYEEDSKEMSALYVLDYKKLRDIEKKKING</sequence>
<dbReference type="SUPFAM" id="SSF55729">
    <property type="entry name" value="Acyl-CoA N-acyltransferases (Nat)"/>
    <property type="match status" value="1"/>
</dbReference>
<reference evidence="1 2" key="1">
    <citation type="journal article" date="2015" name="Nature">
        <title>rRNA introns, odd ribosomes, and small enigmatic genomes across a large radiation of phyla.</title>
        <authorList>
            <person name="Brown C.T."/>
            <person name="Hug L.A."/>
            <person name="Thomas B.C."/>
            <person name="Sharon I."/>
            <person name="Castelle C.J."/>
            <person name="Singh A."/>
            <person name="Wilkins M.J."/>
            <person name="Williams K.H."/>
            <person name="Banfield J.F."/>
        </authorList>
    </citation>
    <scope>NUCLEOTIDE SEQUENCE [LARGE SCALE GENOMIC DNA]</scope>
</reference>
<protein>
    <recommendedName>
        <fullName evidence="3">N-acetyltransferase domain-containing protein</fullName>
    </recommendedName>
</protein>
<dbReference type="Proteomes" id="UP000033854">
    <property type="component" value="Unassembled WGS sequence"/>
</dbReference>
<dbReference type="AlphaFoldDB" id="A0A0G1BA59"/>
<dbReference type="EMBL" id="LCDA01000002">
    <property type="protein sequence ID" value="KKS43216.1"/>
    <property type="molecule type" value="Genomic_DNA"/>
</dbReference>
<dbReference type="Gene3D" id="3.40.630.30">
    <property type="match status" value="1"/>
</dbReference>
<evidence type="ECO:0000313" key="2">
    <source>
        <dbReference type="Proteomes" id="UP000033854"/>
    </source>
</evidence>
<accession>A0A0G1BA59</accession>
<proteinExistence type="predicted"/>
<gene>
    <name evidence="1" type="ORF">UV06_C0002G0118</name>
</gene>
<comment type="caution">
    <text evidence="1">The sequence shown here is derived from an EMBL/GenBank/DDBJ whole genome shotgun (WGS) entry which is preliminary data.</text>
</comment>
<organism evidence="1 2">
    <name type="scientific">Candidatus Collierbacteria bacterium GW2011_GWA2_42_17</name>
    <dbReference type="NCBI Taxonomy" id="1618378"/>
    <lineage>
        <taxon>Bacteria</taxon>
        <taxon>Candidatus Collieribacteriota</taxon>
    </lineage>
</organism>